<comment type="caution">
    <text evidence="1">The sequence shown here is derived from an EMBL/GenBank/DDBJ whole genome shotgun (WGS) entry which is preliminary data.</text>
</comment>
<evidence type="ECO:0008006" key="3">
    <source>
        <dbReference type="Google" id="ProtNLM"/>
    </source>
</evidence>
<protein>
    <recommendedName>
        <fullName evidence="3">AMP-binding enzyme C-terminal domain-containing protein</fullName>
    </recommendedName>
</protein>
<organism evidence="1 2">
    <name type="scientific">Phytohabitans kaempferiae</name>
    <dbReference type="NCBI Taxonomy" id="1620943"/>
    <lineage>
        <taxon>Bacteria</taxon>
        <taxon>Bacillati</taxon>
        <taxon>Actinomycetota</taxon>
        <taxon>Actinomycetes</taxon>
        <taxon>Micromonosporales</taxon>
        <taxon>Micromonosporaceae</taxon>
    </lineage>
</organism>
<name>A0ABV6MHB9_9ACTN</name>
<proteinExistence type="predicted"/>
<sequence>MTHSSPFVERLGIRCQVDGPLAAIDGLLTWQEFETTIAAIVGGPAALAERLVIVERDAARGTTVTYGRLTEGSASLLRGALARPVDRHDA</sequence>
<dbReference type="Proteomes" id="UP001589867">
    <property type="component" value="Unassembled WGS sequence"/>
</dbReference>
<dbReference type="RefSeq" id="WP_377262565.1">
    <property type="nucleotide sequence ID" value="NZ_JBHLUH010000103.1"/>
</dbReference>
<evidence type="ECO:0000313" key="1">
    <source>
        <dbReference type="EMBL" id="MFC0534126.1"/>
    </source>
</evidence>
<gene>
    <name evidence="1" type="ORF">ACFFIA_41715</name>
</gene>
<dbReference type="EMBL" id="JBHLUH010000103">
    <property type="protein sequence ID" value="MFC0534126.1"/>
    <property type="molecule type" value="Genomic_DNA"/>
</dbReference>
<accession>A0ABV6MHB9</accession>
<keyword evidence="2" id="KW-1185">Reference proteome</keyword>
<reference evidence="1 2" key="1">
    <citation type="submission" date="2024-09" db="EMBL/GenBank/DDBJ databases">
        <authorList>
            <person name="Sun Q."/>
            <person name="Mori K."/>
        </authorList>
    </citation>
    <scope>NUCLEOTIDE SEQUENCE [LARGE SCALE GENOMIC DNA]</scope>
    <source>
        <strain evidence="1 2">TBRC 3947</strain>
    </source>
</reference>
<evidence type="ECO:0000313" key="2">
    <source>
        <dbReference type="Proteomes" id="UP001589867"/>
    </source>
</evidence>